<evidence type="ECO:0000256" key="9">
    <source>
        <dbReference type="PIRSR" id="PIRSR000343-2"/>
    </source>
</evidence>
<dbReference type="GO" id="GO:0046872">
    <property type="term" value="F:metal ion binding"/>
    <property type="evidence" value="ECO:0007669"/>
    <property type="project" value="UniProtKB-KW"/>
</dbReference>
<evidence type="ECO:0000256" key="1">
    <source>
        <dbReference type="ARBA" id="ARBA00006134"/>
    </source>
</evidence>
<dbReference type="Proteomes" id="UP000269438">
    <property type="component" value="Unassembled WGS sequence"/>
</dbReference>
<evidence type="ECO:0000256" key="6">
    <source>
        <dbReference type="ARBA" id="ARBA00023004"/>
    </source>
</evidence>
<dbReference type="Gene3D" id="1.20.910.10">
    <property type="entry name" value="Heme oxygenase-like"/>
    <property type="match status" value="1"/>
</dbReference>
<organism evidence="11 12">
    <name type="scientific">Mycetocola lacteus</name>
    <dbReference type="NCBI Taxonomy" id="76637"/>
    <lineage>
        <taxon>Bacteria</taxon>
        <taxon>Bacillati</taxon>
        <taxon>Actinomycetota</taxon>
        <taxon>Actinomycetes</taxon>
        <taxon>Micrococcales</taxon>
        <taxon>Microbacteriaceae</taxon>
        <taxon>Mycetocola</taxon>
    </lineage>
</organism>
<feature type="compositionally biased region" description="Polar residues" evidence="10">
    <location>
        <begin position="1"/>
        <end position="10"/>
    </location>
</feature>
<evidence type="ECO:0000256" key="7">
    <source>
        <dbReference type="ARBA" id="ARBA00048328"/>
    </source>
</evidence>
<keyword evidence="5" id="KW-0560">Oxidoreductase</keyword>
<dbReference type="PRINTS" id="PR00088">
    <property type="entry name" value="HAEMOXYGNASE"/>
</dbReference>
<feature type="binding site" evidence="8">
    <location>
        <position position="12"/>
    </location>
    <ligand>
        <name>heme b</name>
        <dbReference type="ChEBI" id="CHEBI:60344"/>
    </ligand>
</feature>
<keyword evidence="4 9" id="KW-0479">Metal-binding</keyword>
<name>A0A3L7AYB0_9MICO</name>
<evidence type="ECO:0000256" key="10">
    <source>
        <dbReference type="SAM" id="MobiDB-lite"/>
    </source>
</evidence>
<dbReference type="PANTHER" id="PTHR10720:SF0">
    <property type="entry name" value="HEME OXYGENASE"/>
    <property type="match status" value="1"/>
</dbReference>
<evidence type="ECO:0000256" key="3">
    <source>
        <dbReference type="ARBA" id="ARBA00022617"/>
    </source>
</evidence>
<comment type="similarity">
    <text evidence="1">Belongs to the heme oxygenase family.</text>
</comment>
<comment type="caution">
    <text evidence="11">The sequence shown here is derived from an EMBL/GenBank/DDBJ whole genome shotgun (WGS) entry which is preliminary data.</text>
</comment>
<evidence type="ECO:0000256" key="4">
    <source>
        <dbReference type="ARBA" id="ARBA00022723"/>
    </source>
</evidence>
<feature type="compositionally biased region" description="Basic and acidic residues" evidence="10">
    <location>
        <begin position="11"/>
        <end position="21"/>
    </location>
</feature>
<dbReference type="InterPro" id="IPR018207">
    <property type="entry name" value="Haem_oxygenase_CS"/>
</dbReference>
<dbReference type="SUPFAM" id="SSF48613">
    <property type="entry name" value="Heme oxygenase-like"/>
    <property type="match status" value="1"/>
</dbReference>
<gene>
    <name evidence="11" type="ORF">D9V34_05010</name>
</gene>
<proteinExistence type="inferred from homology"/>
<dbReference type="InterPro" id="IPR002051">
    <property type="entry name" value="Haem_Oase"/>
</dbReference>
<dbReference type="RefSeq" id="WP_121687760.1">
    <property type="nucleotide sequence ID" value="NZ_RCUY01000002.1"/>
</dbReference>
<keyword evidence="3 8" id="KW-0349">Heme</keyword>
<feature type="binding site" evidence="8">
    <location>
        <position position="127"/>
    </location>
    <ligand>
        <name>heme b</name>
        <dbReference type="ChEBI" id="CHEBI:60344"/>
    </ligand>
</feature>
<dbReference type="GO" id="GO:0042167">
    <property type="term" value="P:heme catabolic process"/>
    <property type="evidence" value="ECO:0007669"/>
    <property type="project" value="TreeGrafter"/>
</dbReference>
<evidence type="ECO:0000256" key="8">
    <source>
        <dbReference type="PIRSR" id="PIRSR000343-1"/>
    </source>
</evidence>
<feature type="region of interest" description="Disordered" evidence="10">
    <location>
        <begin position="1"/>
        <end position="24"/>
    </location>
</feature>
<dbReference type="PROSITE" id="PS00593">
    <property type="entry name" value="HEME_OXYGENASE"/>
    <property type="match status" value="1"/>
</dbReference>
<dbReference type="OrthoDB" id="5493802at2"/>
<dbReference type="CDD" id="cd19165">
    <property type="entry name" value="HemeO"/>
    <property type="match status" value="1"/>
</dbReference>
<comment type="catalytic activity">
    <reaction evidence="7">
        <text>heme b + 3 reduced [NADPH--hemoprotein reductase] + 3 O2 = biliverdin IXalpha + CO + Fe(2+) + 3 oxidized [NADPH--hemoprotein reductase] + 3 H2O + H(+)</text>
        <dbReference type="Rhea" id="RHEA:21764"/>
        <dbReference type="Rhea" id="RHEA-COMP:11964"/>
        <dbReference type="Rhea" id="RHEA-COMP:11965"/>
        <dbReference type="ChEBI" id="CHEBI:15377"/>
        <dbReference type="ChEBI" id="CHEBI:15378"/>
        <dbReference type="ChEBI" id="CHEBI:15379"/>
        <dbReference type="ChEBI" id="CHEBI:17245"/>
        <dbReference type="ChEBI" id="CHEBI:29033"/>
        <dbReference type="ChEBI" id="CHEBI:57618"/>
        <dbReference type="ChEBI" id="CHEBI:57991"/>
        <dbReference type="ChEBI" id="CHEBI:58210"/>
        <dbReference type="ChEBI" id="CHEBI:60344"/>
        <dbReference type="EC" id="1.14.14.18"/>
    </reaction>
</comment>
<dbReference type="InterPro" id="IPR016084">
    <property type="entry name" value="Haem_Oase-like_multi-hlx"/>
</dbReference>
<dbReference type="GO" id="GO:0020037">
    <property type="term" value="F:heme binding"/>
    <property type="evidence" value="ECO:0007669"/>
    <property type="project" value="TreeGrafter"/>
</dbReference>
<protein>
    <recommendedName>
        <fullName evidence="2">heme oxygenase (biliverdin-producing)</fullName>
        <ecNumber evidence="2">1.14.14.18</ecNumber>
    </recommendedName>
</protein>
<dbReference type="EMBL" id="RCUY01000002">
    <property type="protein sequence ID" value="RLP84152.1"/>
    <property type="molecule type" value="Genomic_DNA"/>
</dbReference>
<dbReference type="InterPro" id="IPR016053">
    <property type="entry name" value="Haem_Oase-like"/>
</dbReference>
<dbReference type="GO" id="GO:0004392">
    <property type="term" value="F:heme oxygenase (decyclizing) activity"/>
    <property type="evidence" value="ECO:0007669"/>
    <property type="project" value="UniProtKB-EC"/>
</dbReference>
<sequence>MTDVTPFSTQVRERTRQDHSSSEGADFMADLMRGRGTREDYAALTAQHFFIYEALEAAADAQADDEVAGKFVFESLRRLPALERDLAFLLGDNWREQIAPLPTTVNYVARINEIGSTWAGGLIAHHYTRYLGDLSGGQYIARLMKRQFELEEAGVEFYAFPEIEDPAVFKDAYRELLDALDWDEAERERVIEEIVRAYAYNTNLFVDLGAAKATAAA</sequence>
<feature type="binding site" description="axial binding residue" evidence="9">
    <location>
        <position position="19"/>
    </location>
    <ligand>
        <name>heme b</name>
        <dbReference type="ChEBI" id="CHEBI:60344"/>
    </ligand>
    <ligandPart>
        <name>Fe</name>
        <dbReference type="ChEBI" id="CHEBI:18248"/>
    </ligandPart>
</feature>
<evidence type="ECO:0000256" key="5">
    <source>
        <dbReference type="ARBA" id="ARBA00023002"/>
    </source>
</evidence>
<evidence type="ECO:0000256" key="2">
    <source>
        <dbReference type="ARBA" id="ARBA00012360"/>
    </source>
</evidence>
<evidence type="ECO:0000313" key="12">
    <source>
        <dbReference type="Proteomes" id="UP000269438"/>
    </source>
</evidence>
<dbReference type="GO" id="GO:0006979">
    <property type="term" value="P:response to oxidative stress"/>
    <property type="evidence" value="ECO:0007669"/>
    <property type="project" value="TreeGrafter"/>
</dbReference>
<keyword evidence="6 9" id="KW-0408">Iron</keyword>
<keyword evidence="12" id="KW-1185">Reference proteome</keyword>
<dbReference type="GO" id="GO:0006788">
    <property type="term" value="P:heme oxidation"/>
    <property type="evidence" value="ECO:0007669"/>
    <property type="project" value="InterPro"/>
</dbReference>
<dbReference type="EC" id="1.14.14.18" evidence="2"/>
<reference evidence="11 12" key="1">
    <citation type="submission" date="2018-10" db="EMBL/GenBank/DDBJ databases">
        <authorList>
            <person name="Li J."/>
        </authorList>
    </citation>
    <scope>NUCLEOTIDE SEQUENCE [LARGE SCALE GENOMIC DNA]</scope>
    <source>
        <strain evidence="11 12">JCM 11654</strain>
    </source>
</reference>
<accession>A0A3L7AYB0</accession>
<dbReference type="PANTHER" id="PTHR10720">
    <property type="entry name" value="HEME OXYGENASE"/>
    <property type="match status" value="1"/>
</dbReference>
<dbReference type="PIRSF" id="PIRSF000343">
    <property type="entry name" value="Haem_Oase"/>
    <property type="match status" value="1"/>
</dbReference>
<feature type="binding site" evidence="8">
    <location>
        <position position="174"/>
    </location>
    <ligand>
        <name>heme b</name>
        <dbReference type="ChEBI" id="CHEBI:60344"/>
    </ligand>
</feature>
<dbReference type="AlphaFoldDB" id="A0A3L7AYB0"/>
<dbReference type="Pfam" id="PF01126">
    <property type="entry name" value="Heme_oxygenase"/>
    <property type="match status" value="1"/>
</dbReference>
<evidence type="ECO:0000313" key="11">
    <source>
        <dbReference type="EMBL" id="RLP84152.1"/>
    </source>
</evidence>